<protein>
    <submittedName>
        <fullName evidence="2">Uncharacterized protein</fullName>
    </submittedName>
</protein>
<organism evidence="2">
    <name type="scientific">Nitratifractor salsuginis</name>
    <dbReference type="NCBI Taxonomy" id="269261"/>
    <lineage>
        <taxon>Bacteria</taxon>
        <taxon>Pseudomonadati</taxon>
        <taxon>Campylobacterota</taxon>
        <taxon>Epsilonproteobacteria</taxon>
        <taxon>Campylobacterales</taxon>
        <taxon>Sulfurovaceae</taxon>
        <taxon>Nitratifractor</taxon>
    </lineage>
</organism>
<proteinExistence type="predicted"/>
<dbReference type="EMBL" id="DRNO01000021">
    <property type="protein sequence ID" value="HFC03281.1"/>
    <property type="molecule type" value="Genomic_DNA"/>
</dbReference>
<feature type="coiled-coil region" evidence="1">
    <location>
        <begin position="27"/>
        <end position="61"/>
    </location>
</feature>
<dbReference type="Proteomes" id="UP000885722">
    <property type="component" value="Unassembled WGS sequence"/>
</dbReference>
<dbReference type="AlphaFoldDB" id="A0A7V2WLH3"/>
<sequence>MVEFFKKMTEWILEREAELARKCALDPEALEKQIAKVQEKKEQLERECRENQEELEHILTRLKWMQAEELKCRQESNEGKGD</sequence>
<reference evidence="2" key="1">
    <citation type="journal article" date="2020" name="mSystems">
        <title>Genome- and Community-Level Interaction Insights into Carbon Utilization and Element Cycling Functions of Hydrothermarchaeota in Hydrothermal Sediment.</title>
        <authorList>
            <person name="Zhou Z."/>
            <person name="Liu Y."/>
            <person name="Xu W."/>
            <person name="Pan J."/>
            <person name="Luo Z.H."/>
            <person name="Li M."/>
        </authorList>
    </citation>
    <scope>NUCLEOTIDE SEQUENCE [LARGE SCALE GENOMIC DNA]</scope>
    <source>
        <strain evidence="2">HyVt-513</strain>
    </source>
</reference>
<keyword evidence="1" id="KW-0175">Coiled coil</keyword>
<name>A0A7V2WLH3_9BACT</name>
<accession>A0A7V2WLH3</accession>
<evidence type="ECO:0000313" key="2">
    <source>
        <dbReference type="EMBL" id="HFC03281.1"/>
    </source>
</evidence>
<gene>
    <name evidence="2" type="ORF">ENJ74_00270</name>
</gene>
<evidence type="ECO:0000256" key="1">
    <source>
        <dbReference type="SAM" id="Coils"/>
    </source>
</evidence>
<comment type="caution">
    <text evidence="2">The sequence shown here is derived from an EMBL/GenBank/DDBJ whole genome shotgun (WGS) entry which is preliminary data.</text>
</comment>